<evidence type="ECO:0000259" key="4">
    <source>
        <dbReference type="PROSITE" id="PS50932"/>
    </source>
</evidence>
<comment type="caution">
    <text evidence="5">The sequence shown here is derived from an EMBL/GenBank/DDBJ whole genome shotgun (WGS) entry which is preliminary data.</text>
</comment>
<sequence>MKTSLKDIAEELRLSKTTVSWVLSGRGNERGISQATQDRVKQCARRMNYQPNLLARSLNTGVSSTIGLILPSISDSFYSQVAREVEMEAERHGYSLMICSSESEGERENRMIRMFRAKQVDGIILAPTKISKTEIRQLVDDAFPLVVFDRYFSELKTHYIIIDNEQSSYRLVSHLIERGARRIAIVTTNPHLTTMDQRRAGYARALTEAGLPVDPDLYGEAAFVGYEENVFRALDRIFAKAPDVDGFFFTTHILALEAFRYFHGRRIDINDGYGLACIHEVPAMSVLAPAMNVARMPVGEIGRNAVRMLLGDIRNRGGLSRSADREFESLVLPCELCFRD</sequence>
<dbReference type="EMBL" id="JACOOK010000004">
    <property type="protein sequence ID" value="MBC5617188.1"/>
    <property type="molecule type" value="Genomic_DNA"/>
</dbReference>
<dbReference type="InterPro" id="IPR010982">
    <property type="entry name" value="Lambda_DNA-bd_dom_sf"/>
</dbReference>
<organism evidence="5 6">
    <name type="scientific">Alistipes hominis</name>
    <dbReference type="NCBI Taxonomy" id="2763015"/>
    <lineage>
        <taxon>Bacteria</taxon>
        <taxon>Pseudomonadati</taxon>
        <taxon>Bacteroidota</taxon>
        <taxon>Bacteroidia</taxon>
        <taxon>Bacteroidales</taxon>
        <taxon>Rikenellaceae</taxon>
        <taxon>Alistipes</taxon>
    </lineage>
</organism>
<evidence type="ECO:0000256" key="1">
    <source>
        <dbReference type="ARBA" id="ARBA00023015"/>
    </source>
</evidence>
<dbReference type="Proteomes" id="UP000636891">
    <property type="component" value="Unassembled WGS sequence"/>
</dbReference>
<dbReference type="Pfam" id="PF00356">
    <property type="entry name" value="LacI"/>
    <property type="match status" value="1"/>
</dbReference>
<dbReference type="InterPro" id="IPR001761">
    <property type="entry name" value="Peripla_BP/Lac1_sug-bd_dom"/>
</dbReference>
<dbReference type="Gene3D" id="1.10.260.40">
    <property type="entry name" value="lambda repressor-like DNA-binding domains"/>
    <property type="match status" value="1"/>
</dbReference>
<accession>A0ABR7CNE2</accession>
<evidence type="ECO:0000313" key="5">
    <source>
        <dbReference type="EMBL" id="MBC5617188.1"/>
    </source>
</evidence>
<dbReference type="SMART" id="SM00354">
    <property type="entry name" value="HTH_LACI"/>
    <property type="match status" value="1"/>
</dbReference>
<protein>
    <submittedName>
        <fullName evidence="5">LacI family DNA-binding transcriptional regulator</fullName>
    </submittedName>
</protein>
<proteinExistence type="predicted"/>
<dbReference type="PROSITE" id="PS50932">
    <property type="entry name" value="HTH_LACI_2"/>
    <property type="match status" value="1"/>
</dbReference>
<dbReference type="InterPro" id="IPR000843">
    <property type="entry name" value="HTH_LacI"/>
</dbReference>
<dbReference type="PANTHER" id="PTHR30146:SF109">
    <property type="entry name" value="HTH-TYPE TRANSCRIPTIONAL REGULATOR GALS"/>
    <property type="match status" value="1"/>
</dbReference>
<dbReference type="SUPFAM" id="SSF53822">
    <property type="entry name" value="Periplasmic binding protein-like I"/>
    <property type="match status" value="1"/>
</dbReference>
<evidence type="ECO:0000256" key="3">
    <source>
        <dbReference type="ARBA" id="ARBA00023163"/>
    </source>
</evidence>
<dbReference type="GO" id="GO:0003677">
    <property type="term" value="F:DNA binding"/>
    <property type="evidence" value="ECO:0007669"/>
    <property type="project" value="UniProtKB-KW"/>
</dbReference>
<keyword evidence="1" id="KW-0805">Transcription regulation</keyword>
<evidence type="ECO:0000313" key="6">
    <source>
        <dbReference type="Proteomes" id="UP000636891"/>
    </source>
</evidence>
<reference evidence="5 6" key="1">
    <citation type="submission" date="2020-08" db="EMBL/GenBank/DDBJ databases">
        <title>Genome public.</title>
        <authorList>
            <person name="Liu C."/>
            <person name="Sun Q."/>
        </authorList>
    </citation>
    <scope>NUCLEOTIDE SEQUENCE [LARGE SCALE GENOMIC DNA]</scope>
    <source>
        <strain evidence="5 6">New-7</strain>
    </source>
</reference>
<dbReference type="PANTHER" id="PTHR30146">
    <property type="entry name" value="LACI-RELATED TRANSCRIPTIONAL REPRESSOR"/>
    <property type="match status" value="1"/>
</dbReference>
<dbReference type="CDD" id="cd01392">
    <property type="entry name" value="HTH_LacI"/>
    <property type="match status" value="1"/>
</dbReference>
<evidence type="ECO:0000256" key="2">
    <source>
        <dbReference type="ARBA" id="ARBA00023125"/>
    </source>
</evidence>
<keyword evidence="6" id="KW-1185">Reference proteome</keyword>
<name>A0ABR7CNE2_9BACT</name>
<dbReference type="Pfam" id="PF00532">
    <property type="entry name" value="Peripla_BP_1"/>
    <property type="match status" value="1"/>
</dbReference>
<dbReference type="SUPFAM" id="SSF47413">
    <property type="entry name" value="lambda repressor-like DNA-binding domains"/>
    <property type="match status" value="1"/>
</dbReference>
<dbReference type="RefSeq" id="WP_055205330.1">
    <property type="nucleotide sequence ID" value="NZ_JACOOK010000004.1"/>
</dbReference>
<dbReference type="Gene3D" id="3.40.50.2300">
    <property type="match status" value="2"/>
</dbReference>
<feature type="domain" description="HTH lacI-type" evidence="4">
    <location>
        <begin position="3"/>
        <end position="60"/>
    </location>
</feature>
<dbReference type="InterPro" id="IPR028082">
    <property type="entry name" value="Peripla_BP_I"/>
</dbReference>
<keyword evidence="3" id="KW-0804">Transcription</keyword>
<gene>
    <name evidence="5" type="ORF">H8S08_09200</name>
</gene>
<keyword evidence="2 5" id="KW-0238">DNA-binding</keyword>